<keyword evidence="1" id="KW-0472">Membrane</keyword>
<dbReference type="AlphaFoldDB" id="A0A1I8BHY6"/>
<proteinExistence type="predicted"/>
<evidence type="ECO:0000313" key="2">
    <source>
        <dbReference type="Proteomes" id="UP000095281"/>
    </source>
</evidence>
<evidence type="ECO:0000313" key="3">
    <source>
        <dbReference type="WBParaSite" id="MhA1_Contig249.frz3.gene3"/>
    </source>
</evidence>
<evidence type="ECO:0000256" key="1">
    <source>
        <dbReference type="SAM" id="Phobius"/>
    </source>
</evidence>
<feature type="transmembrane region" description="Helical" evidence="1">
    <location>
        <begin position="72"/>
        <end position="94"/>
    </location>
</feature>
<keyword evidence="2" id="KW-1185">Reference proteome</keyword>
<dbReference type="Proteomes" id="UP000095281">
    <property type="component" value="Unplaced"/>
</dbReference>
<accession>A0A1I8BHY6</accession>
<feature type="transmembrane region" description="Helical" evidence="1">
    <location>
        <begin position="31"/>
        <end position="51"/>
    </location>
</feature>
<reference evidence="3" key="1">
    <citation type="submission" date="2016-11" db="UniProtKB">
        <authorList>
            <consortium name="WormBaseParasite"/>
        </authorList>
    </citation>
    <scope>IDENTIFICATION</scope>
</reference>
<name>A0A1I8BHY6_MELHA</name>
<protein>
    <submittedName>
        <fullName evidence="3">7TM_GPCR_Srx domain-containing protein</fullName>
    </submittedName>
</protein>
<organism evidence="2 3">
    <name type="scientific">Meloidogyne hapla</name>
    <name type="common">Root-knot nematode worm</name>
    <dbReference type="NCBI Taxonomy" id="6305"/>
    <lineage>
        <taxon>Eukaryota</taxon>
        <taxon>Metazoa</taxon>
        <taxon>Ecdysozoa</taxon>
        <taxon>Nematoda</taxon>
        <taxon>Chromadorea</taxon>
        <taxon>Rhabditida</taxon>
        <taxon>Tylenchina</taxon>
        <taxon>Tylenchomorpha</taxon>
        <taxon>Tylenchoidea</taxon>
        <taxon>Meloidogynidae</taxon>
        <taxon>Meloidogyninae</taxon>
        <taxon>Meloidogyne</taxon>
    </lineage>
</organism>
<keyword evidence="1" id="KW-1133">Transmembrane helix</keyword>
<keyword evidence="1" id="KW-0812">Transmembrane</keyword>
<dbReference type="WBParaSite" id="MhA1_Contig249.frz3.gene3">
    <property type="protein sequence ID" value="MhA1_Contig249.frz3.gene3"/>
    <property type="gene ID" value="MhA1_Contig249.frz3.gene3"/>
</dbReference>
<sequence length="105" mass="12451">MPKIGLNEYLNITTGQLIDEMIFYFTHCPCLIFFDFFFISLTFACYVFIIAKMFNMRQVEQFTTIRHSLFKSLALIILIQIICWSTTFVCYNIVGRLTYTSNELR</sequence>